<accession>A0A841BTU5</accession>
<dbReference type="AlphaFoldDB" id="A0A841BTU5"/>
<name>A0A841BTU5_9ACTN</name>
<dbReference type="SUPFAM" id="SSF46785">
    <property type="entry name" value="Winged helix' DNA-binding domain"/>
    <property type="match status" value="1"/>
</dbReference>
<dbReference type="InterPro" id="IPR036388">
    <property type="entry name" value="WH-like_DNA-bd_sf"/>
</dbReference>
<dbReference type="Pfam" id="PF05331">
    <property type="entry name" value="DUF742"/>
    <property type="match status" value="1"/>
</dbReference>
<sequence>MTEAHDWLDAEAGPLVRNFALTGGRTRPGATAFDLLTYVVGIGEVDEEVALRLHPEHRAILARAETPVSVAELASHVNLPLGVVRVLLHDLLELGTIERHDPRQATTFPDDELLKAVIHGLRAR</sequence>
<gene>
    <name evidence="1" type="ORF">F4553_005941</name>
</gene>
<reference evidence="1 2" key="1">
    <citation type="submission" date="2020-08" db="EMBL/GenBank/DDBJ databases">
        <title>Sequencing the genomes of 1000 actinobacteria strains.</title>
        <authorList>
            <person name="Klenk H.-P."/>
        </authorList>
    </citation>
    <scope>NUCLEOTIDE SEQUENCE [LARGE SCALE GENOMIC DNA]</scope>
    <source>
        <strain evidence="1 2">DSM 45362</strain>
    </source>
</reference>
<dbReference type="Proteomes" id="UP000587527">
    <property type="component" value="Unassembled WGS sequence"/>
</dbReference>
<organism evidence="1 2">
    <name type="scientific">Allocatelliglobosispora scoriae</name>
    <dbReference type="NCBI Taxonomy" id="643052"/>
    <lineage>
        <taxon>Bacteria</taxon>
        <taxon>Bacillati</taxon>
        <taxon>Actinomycetota</taxon>
        <taxon>Actinomycetes</taxon>
        <taxon>Micromonosporales</taxon>
        <taxon>Micromonosporaceae</taxon>
        <taxon>Allocatelliglobosispora</taxon>
    </lineage>
</organism>
<dbReference type="InterPro" id="IPR036390">
    <property type="entry name" value="WH_DNA-bd_sf"/>
</dbReference>
<protein>
    <submittedName>
        <fullName evidence="1">Putative Rossmann fold nucleotide-binding protein DprA/Smf involved in DNA uptake</fullName>
    </submittedName>
</protein>
<dbReference type="PANTHER" id="PTHR36221">
    <property type="entry name" value="DUF742 DOMAIN-CONTAINING PROTEIN"/>
    <property type="match status" value="1"/>
</dbReference>
<dbReference type="PANTHER" id="PTHR36221:SF1">
    <property type="entry name" value="DUF742 DOMAIN-CONTAINING PROTEIN"/>
    <property type="match status" value="1"/>
</dbReference>
<dbReference type="RefSeq" id="WP_184842256.1">
    <property type="nucleotide sequence ID" value="NZ_JACHMN010000003.1"/>
</dbReference>
<evidence type="ECO:0000313" key="2">
    <source>
        <dbReference type="Proteomes" id="UP000587527"/>
    </source>
</evidence>
<dbReference type="InterPro" id="IPR007995">
    <property type="entry name" value="DUF742"/>
</dbReference>
<keyword evidence="2" id="KW-1185">Reference proteome</keyword>
<comment type="caution">
    <text evidence="1">The sequence shown here is derived from an EMBL/GenBank/DDBJ whole genome shotgun (WGS) entry which is preliminary data.</text>
</comment>
<dbReference type="EMBL" id="JACHMN010000003">
    <property type="protein sequence ID" value="MBB5872507.1"/>
    <property type="molecule type" value="Genomic_DNA"/>
</dbReference>
<proteinExistence type="predicted"/>
<dbReference type="Gene3D" id="1.10.10.10">
    <property type="entry name" value="Winged helix-like DNA-binding domain superfamily/Winged helix DNA-binding domain"/>
    <property type="match status" value="1"/>
</dbReference>
<evidence type="ECO:0000313" key="1">
    <source>
        <dbReference type="EMBL" id="MBB5872507.1"/>
    </source>
</evidence>